<dbReference type="Pfam" id="PF01764">
    <property type="entry name" value="Lipase_3"/>
    <property type="match status" value="1"/>
</dbReference>
<dbReference type="InterPro" id="IPR002921">
    <property type="entry name" value="Fungal_lipase-type"/>
</dbReference>
<evidence type="ECO:0000256" key="3">
    <source>
        <dbReference type="ARBA" id="ARBA00047591"/>
    </source>
</evidence>
<dbReference type="AlphaFoldDB" id="A0A9Q5N9Y3"/>
<keyword evidence="8" id="KW-1185">Reference proteome</keyword>
<comment type="similarity">
    <text evidence="2">Belongs to the AB hydrolase superfamily. Lipase family. Class 3 subfamily.</text>
</comment>
<comment type="catalytic activity">
    <reaction evidence="3">
        <text>a diacylglycerol + H2O = a monoacylglycerol + a fatty acid + H(+)</text>
        <dbReference type="Rhea" id="RHEA:32731"/>
        <dbReference type="ChEBI" id="CHEBI:15377"/>
        <dbReference type="ChEBI" id="CHEBI:15378"/>
        <dbReference type="ChEBI" id="CHEBI:17408"/>
        <dbReference type="ChEBI" id="CHEBI:18035"/>
        <dbReference type="ChEBI" id="CHEBI:28868"/>
    </reaction>
</comment>
<evidence type="ECO:0000313" key="7">
    <source>
        <dbReference type="EMBL" id="OCB91952.1"/>
    </source>
</evidence>
<dbReference type="Gene3D" id="3.40.50.1820">
    <property type="entry name" value="alpha/beta hydrolase"/>
    <property type="match status" value="1"/>
</dbReference>
<dbReference type="PANTHER" id="PTHR45856">
    <property type="entry name" value="ALPHA/BETA-HYDROLASES SUPERFAMILY PROTEIN"/>
    <property type="match status" value="1"/>
</dbReference>
<dbReference type="PANTHER" id="PTHR45856:SF24">
    <property type="entry name" value="FUNGAL LIPASE-LIKE DOMAIN-CONTAINING PROTEIN"/>
    <property type="match status" value="1"/>
</dbReference>
<dbReference type="Proteomes" id="UP000757232">
    <property type="component" value="Unassembled WGS sequence"/>
</dbReference>
<dbReference type="InterPro" id="IPR029058">
    <property type="entry name" value="AB_hydrolase_fold"/>
</dbReference>
<feature type="chain" id="PRO_5040212948" evidence="5">
    <location>
        <begin position="21"/>
        <end position="321"/>
    </location>
</feature>
<evidence type="ECO:0000256" key="5">
    <source>
        <dbReference type="SAM" id="SignalP"/>
    </source>
</evidence>
<organism evidence="7 8">
    <name type="scientific">Sanghuangporus baumii</name>
    <name type="common">Phellinus baumii</name>
    <dbReference type="NCBI Taxonomy" id="108892"/>
    <lineage>
        <taxon>Eukaryota</taxon>
        <taxon>Fungi</taxon>
        <taxon>Dikarya</taxon>
        <taxon>Basidiomycota</taxon>
        <taxon>Agaricomycotina</taxon>
        <taxon>Agaricomycetes</taxon>
        <taxon>Hymenochaetales</taxon>
        <taxon>Hymenochaetaceae</taxon>
        <taxon>Sanghuangporus</taxon>
    </lineage>
</organism>
<keyword evidence="1" id="KW-1015">Disulfide bond</keyword>
<evidence type="ECO:0000256" key="1">
    <source>
        <dbReference type="ARBA" id="ARBA00023157"/>
    </source>
</evidence>
<evidence type="ECO:0000259" key="6">
    <source>
        <dbReference type="Pfam" id="PF01764"/>
    </source>
</evidence>
<accession>A0A9Q5N9Y3</accession>
<comment type="catalytic activity">
    <reaction evidence="4">
        <text>a monoacylglycerol + H2O = glycerol + a fatty acid + H(+)</text>
        <dbReference type="Rhea" id="RHEA:15245"/>
        <dbReference type="ChEBI" id="CHEBI:15377"/>
        <dbReference type="ChEBI" id="CHEBI:15378"/>
        <dbReference type="ChEBI" id="CHEBI:17408"/>
        <dbReference type="ChEBI" id="CHEBI:17754"/>
        <dbReference type="ChEBI" id="CHEBI:28868"/>
    </reaction>
</comment>
<dbReference type="InterPro" id="IPR051218">
    <property type="entry name" value="Sec_MonoDiacylglyc_Lipase"/>
</dbReference>
<dbReference type="OrthoDB" id="438440at2759"/>
<gene>
    <name evidence="7" type="ORF">A7U60_g751</name>
</gene>
<evidence type="ECO:0000256" key="2">
    <source>
        <dbReference type="ARBA" id="ARBA00043996"/>
    </source>
</evidence>
<feature type="domain" description="Fungal lipase-type" evidence="6">
    <location>
        <begin position="91"/>
        <end position="228"/>
    </location>
</feature>
<name>A0A9Q5N9Y3_SANBA</name>
<dbReference type="GO" id="GO:0006629">
    <property type="term" value="P:lipid metabolic process"/>
    <property type="evidence" value="ECO:0007669"/>
    <property type="project" value="InterPro"/>
</dbReference>
<proteinExistence type="inferred from homology"/>
<evidence type="ECO:0000256" key="4">
    <source>
        <dbReference type="ARBA" id="ARBA00048461"/>
    </source>
</evidence>
<dbReference type="SUPFAM" id="SSF53474">
    <property type="entry name" value="alpha/beta-Hydrolases"/>
    <property type="match status" value="1"/>
</dbReference>
<keyword evidence="5" id="KW-0732">Signal</keyword>
<evidence type="ECO:0000313" key="8">
    <source>
        <dbReference type="Proteomes" id="UP000757232"/>
    </source>
</evidence>
<dbReference type="CDD" id="cd00519">
    <property type="entry name" value="Lipase_3"/>
    <property type="match status" value="1"/>
</dbReference>
<sequence>MRRCISAFLLIASIAVSAAAFPASNSSLSRRAITQDLMDQFIRFTKLSFAADDFLPCNSPLGLTVVKTLNDAQTDTQGFVVRDDSEKQIIAAFRGSSSIQDFLTDFSIALVPFSSPGVTNTNNAEAHFGFLSAFNSVASDMLSAVSSELQAHPDYELISTGHSLGAALASLGGVSLASNFPGTPLQVFTFGQPRTGDSAYADLAEQLIGVDKLFRAVHTSDGVPTLVPRSLGYEHHETEYWNFQDPCEYDNHRHSAEITLRLADRSDPIPATDINNVKVCSGREDPTCSDSIPSGGINSAHLTYFGENVVNIIFDPSSVCF</sequence>
<dbReference type="EMBL" id="LNZH02000048">
    <property type="protein sequence ID" value="OCB91952.1"/>
    <property type="molecule type" value="Genomic_DNA"/>
</dbReference>
<protein>
    <submittedName>
        <fullName evidence="7">Alpha/beta-hydrolase</fullName>
    </submittedName>
</protein>
<feature type="signal peptide" evidence="5">
    <location>
        <begin position="1"/>
        <end position="20"/>
    </location>
</feature>
<reference evidence="7" key="1">
    <citation type="submission" date="2016-06" db="EMBL/GenBank/DDBJ databases">
        <title>Draft Genome sequence of the fungus Inonotus baumii.</title>
        <authorList>
            <person name="Zhu H."/>
            <person name="Lin W."/>
        </authorList>
    </citation>
    <scope>NUCLEOTIDE SEQUENCE</scope>
    <source>
        <strain evidence="7">821</strain>
    </source>
</reference>
<comment type="caution">
    <text evidence="7">The sequence shown here is derived from an EMBL/GenBank/DDBJ whole genome shotgun (WGS) entry which is preliminary data.</text>
</comment>